<keyword evidence="2" id="KW-1185">Reference proteome</keyword>
<organism evidence="1 2">
    <name type="scientific">Fibrivirga algicola</name>
    <dbReference type="NCBI Taxonomy" id="2950420"/>
    <lineage>
        <taxon>Bacteria</taxon>
        <taxon>Pseudomonadati</taxon>
        <taxon>Bacteroidota</taxon>
        <taxon>Cytophagia</taxon>
        <taxon>Cytophagales</taxon>
        <taxon>Spirosomataceae</taxon>
        <taxon>Fibrivirga</taxon>
    </lineage>
</organism>
<accession>A0ABX0QEK0</accession>
<dbReference type="RefSeq" id="WP_085413810.1">
    <property type="nucleotide sequence ID" value="NZ_WAEL01000004.1"/>
</dbReference>
<evidence type="ECO:0000313" key="1">
    <source>
        <dbReference type="EMBL" id="NID10820.1"/>
    </source>
</evidence>
<name>A0ABX0QEK0_9BACT</name>
<gene>
    <name evidence="1" type="ORF">F7231_11630</name>
</gene>
<evidence type="ECO:0000313" key="2">
    <source>
        <dbReference type="Proteomes" id="UP000606008"/>
    </source>
</evidence>
<protein>
    <submittedName>
        <fullName evidence="1">Uncharacterized protein</fullName>
    </submittedName>
</protein>
<comment type="caution">
    <text evidence="1">The sequence shown here is derived from an EMBL/GenBank/DDBJ whole genome shotgun (WGS) entry which is preliminary data.</text>
</comment>
<dbReference type="Proteomes" id="UP000606008">
    <property type="component" value="Unassembled WGS sequence"/>
</dbReference>
<sequence length="130" mass="15651">MTATQQPTERFSLYQHEHQQWLQALALYSDQESYFNSLLSYVCDSTADYEIVSRSGSFRQWFTGLRSQMAQLTELIEMEEQSTAKGIPNWQRRQEIDERHRRMRSGYQMLEQQFITVRQQFYAFITPYVQ</sequence>
<dbReference type="EMBL" id="WAEL01000004">
    <property type="protein sequence ID" value="NID10820.1"/>
    <property type="molecule type" value="Genomic_DNA"/>
</dbReference>
<reference evidence="1" key="1">
    <citation type="submission" date="2024-05" db="EMBL/GenBank/DDBJ databases">
        <authorList>
            <person name="Jung D.-H."/>
        </authorList>
    </citation>
    <scope>NUCLEOTIDE SEQUENCE</scope>
    <source>
        <strain evidence="1">JA-25</strain>
    </source>
</reference>
<proteinExistence type="predicted"/>